<evidence type="ECO:0000313" key="3">
    <source>
        <dbReference type="Proteomes" id="UP000594759"/>
    </source>
</evidence>
<dbReference type="PROSITE" id="PS51257">
    <property type="entry name" value="PROKAR_LIPOPROTEIN"/>
    <property type="match status" value="1"/>
</dbReference>
<dbReference type="AlphaFoldDB" id="A0A7U3SPI0"/>
<dbReference type="KEGG" id="pex:IZT61_15750"/>
<proteinExistence type="predicted"/>
<sequence>MKKLKFTTGKAAACLGVMCLLLVQGCKKDIIQPNSKDLQNGLSIAEARAYFEQNITSIKHRKLSSTSPLADTGTADDDSTEANRPMWDAAQLKALGAGPNAVLTPLHRPNTYVNISKGRMVHYGFLNYMMMRKDEQGNMITEWVELKPTEKWIDSKTSRKYDGAIIVKNWDGSIKKIYSFDNGEIIRKSALKKRMLASLNGKVMDSSGGDVLCLVTTILTIKTQANTCPCVGHTYAQYDICDCPRGKPSEGSHKTAKVEVEYDCNIDIPDDPIDGTGGTSSGGTTIGTNGSISGAGTNGNDYVPLNCNPDPNYTIPTIPPPPGTAYVLPCSQLAIPVEPPITPITAPKTLAEILIEWFNTDADTQMHLSVAEVTFLNNNPSVTAELYEHLKTEDRAVKEFGRWAVGYLFLNKPLTFEQLLGRLMNKPFDFEPSQVLYIPRDREPASYYWRPKLKETKDFDKYLSFVPGDTKPEDLVNCYYYAFGDVPGALKYPGSPKWMLRFELGPEWEKVKNGIPIKVGDRIGYYVPNHKGNGPAWAHAGVVIEVDAQGYATKIRSKMGPYWNIIEHHPRDIPADYGSTEPSFIVNGKAEASRIYYRKK</sequence>
<keyword evidence="3" id="KW-1185">Reference proteome</keyword>
<accession>A0A7U3SPI0</accession>
<evidence type="ECO:0000256" key="1">
    <source>
        <dbReference type="SAM" id="MobiDB-lite"/>
    </source>
</evidence>
<protein>
    <submittedName>
        <fullName evidence="2">Uncharacterized protein</fullName>
    </submittedName>
</protein>
<reference evidence="2 3" key="1">
    <citation type="submission" date="2020-11" db="EMBL/GenBank/DDBJ databases">
        <title>Pedobacter endophytica, an endophytic bacteria isolated form Carex pumila.</title>
        <authorList>
            <person name="Peng Y."/>
            <person name="Jiang L."/>
            <person name="Lee J."/>
        </authorList>
    </citation>
    <scope>NUCLEOTIDE SEQUENCE [LARGE SCALE GENOMIC DNA]</scope>
    <source>
        <strain evidence="2 3">JBR3-12</strain>
    </source>
</reference>
<evidence type="ECO:0000313" key="2">
    <source>
        <dbReference type="EMBL" id="QPH38528.1"/>
    </source>
</evidence>
<dbReference type="EMBL" id="CP064939">
    <property type="protein sequence ID" value="QPH38528.1"/>
    <property type="molecule type" value="Genomic_DNA"/>
</dbReference>
<name>A0A7U3SPI0_9SPHI</name>
<organism evidence="2 3">
    <name type="scientific">Pedobacter endophyticus</name>
    <dbReference type="NCBI Taxonomy" id="2789740"/>
    <lineage>
        <taxon>Bacteria</taxon>
        <taxon>Pseudomonadati</taxon>
        <taxon>Bacteroidota</taxon>
        <taxon>Sphingobacteriia</taxon>
        <taxon>Sphingobacteriales</taxon>
        <taxon>Sphingobacteriaceae</taxon>
        <taxon>Pedobacter</taxon>
    </lineage>
</organism>
<feature type="region of interest" description="Disordered" evidence="1">
    <location>
        <begin position="63"/>
        <end position="82"/>
    </location>
</feature>
<dbReference type="Proteomes" id="UP000594759">
    <property type="component" value="Chromosome"/>
</dbReference>
<feature type="region of interest" description="Disordered" evidence="1">
    <location>
        <begin position="271"/>
        <end position="292"/>
    </location>
</feature>
<dbReference type="RefSeq" id="WP_196098008.1">
    <property type="nucleotide sequence ID" value="NZ_CP064939.1"/>
</dbReference>
<feature type="compositionally biased region" description="Gly residues" evidence="1">
    <location>
        <begin position="275"/>
        <end position="285"/>
    </location>
</feature>
<gene>
    <name evidence="2" type="ORF">IZT61_15750</name>
</gene>